<organism evidence="3 4">
    <name type="scientific">Alteribacillus bidgolensis</name>
    <dbReference type="NCBI Taxonomy" id="930129"/>
    <lineage>
        <taxon>Bacteria</taxon>
        <taxon>Bacillati</taxon>
        <taxon>Bacillota</taxon>
        <taxon>Bacilli</taxon>
        <taxon>Bacillales</taxon>
        <taxon>Bacillaceae</taxon>
        <taxon>Alteribacillus</taxon>
    </lineage>
</organism>
<feature type="transmembrane region" description="Helical" evidence="1">
    <location>
        <begin position="387"/>
        <end position="405"/>
    </location>
</feature>
<dbReference type="EMBL" id="FNDU01000008">
    <property type="protein sequence ID" value="SDI48978.1"/>
    <property type="molecule type" value="Genomic_DNA"/>
</dbReference>
<feature type="transmembrane region" description="Helical" evidence="1">
    <location>
        <begin position="322"/>
        <end position="341"/>
    </location>
</feature>
<dbReference type="OrthoDB" id="9759894at2"/>
<feature type="transmembrane region" description="Helical" evidence="1">
    <location>
        <begin position="546"/>
        <end position="565"/>
    </location>
</feature>
<dbReference type="NCBIfam" id="TIGR02123">
    <property type="entry name" value="TRAP_fused"/>
    <property type="match status" value="1"/>
</dbReference>
<gene>
    <name evidence="3" type="ORF">SAMN05216352_10890</name>
</gene>
<dbReference type="Pfam" id="PF06808">
    <property type="entry name" value="DctM"/>
    <property type="match status" value="1"/>
</dbReference>
<feature type="transmembrane region" description="Helical" evidence="1">
    <location>
        <begin position="43"/>
        <end position="62"/>
    </location>
</feature>
<keyword evidence="1" id="KW-1133">Transmembrane helix</keyword>
<feature type="transmembrane region" description="Helical" evidence="1">
    <location>
        <begin position="426"/>
        <end position="445"/>
    </location>
</feature>
<evidence type="ECO:0000259" key="2">
    <source>
        <dbReference type="Pfam" id="PF06808"/>
    </source>
</evidence>
<reference evidence="3 4" key="1">
    <citation type="submission" date="2016-10" db="EMBL/GenBank/DDBJ databases">
        <authorList>
            <person name="de Groot N.N."/>
        </authorList>
    </citation>
    <scope>NUCLEOTIDE SEQUENCE [LARGE SCALE GENOMIC DNA]</scope>
    <source>
        <strain evidence="4">P4B,CCM 7963,CECT 7998,DSM 25260,IBRC-M 10614,KCTC 13821</strain>
    </source>
</reference>
<dbReference type="InterPro" id="IPR011853">
    <property type="entry name" value="TRAP_DctM-Dct_fused"/>
</dbReference>
<name>A0A1G8KZT6_9BACI</name>
<feature type="transmembrane region" description="Helical" evidence="1">
    <location>
        <begin position="156"/>
        <end position="175"/>
    </location>
</feature>
<sequence>MAKKDQRSPDENESLLSDDQAKQIEEAADGGANTRELSGVVKIAFTTIAVAAVIFHLYILNLSPMEPWVFRTIHLAFGAILGFILYRGWNTTSNKIHAVDWLLIAATLWVTYYITTNVSSLLFRVGVMPEMLDTVTAVIGLVIVLELTRRTSGWTLPILAGVFIAYVFLGPWLPGLLNHSGYGFDRFVTYIFAVDGVFGVTLDVSSKYILLFIVFGAFLQMSGVGRYFIDFSFSLAGGMRGGPAKVSVLSSGLMGMMNGTSAGNAVATGSLTIPLMKRVGYNGRFAAATEATASAGGQIMIPIMGAGAFIMAEVTGIPYAEIIVAATIPAFLYFISVYFMVDFQALKSGMKGIKRKDLPSLRAIVKQAYLFLPVVLLIYLLVNGYSVIRSGTAAIIACFVISWFTKTNKMGIRRLIGAFDLGMRNTIQLLAVCACAGIIVGVIALTGVGMRFSSMLLGVADTNQFLALVFAMFISILLGMGMPTTAAYAVAASVVAPGLIEIGFEPLFAHMFVFYFAVMSAITPPVALAAYAAAGVAGEDPFKTGVQAFKLGIAAFIVPYMFIYSPSLFMIGDAGTIILAAVTAAAGIYFLSASVQGWFSKGRAGWIVRLLLLGAAISLINTNIWFDLLAVGFAILAFILQKIAAVEKKTEEHPGIPS</sequence>
<keyword evidence="1" id="KW-0812">Transmembrane</keyword>
<feature type="domain" description="TRAP C4-dicarboxylate transport system permease DctM subunit" evidence="2">
    <location>
        <begin position="140"/>
        <end position="571"/>
    </location>
</feature>
<feature type="transmembrane region" description="Helical" evidence="1">
    <location>
        <begin position="611"/>
        <end position="640"/>
    </location>
</feature>
<feature type="transmembrane region" description="Helical" evidence="1">
    <location>
        <begin position="577"/>
        <end position="599"/>
    </location>
</feature>
<accession>A0A1G8KZT6</accession>
<evidence type="ECO:0000313" key="3">
    <source>
        <dbReference type="EMBL" id="SDI48978.1"/>
    </source>
</evidence>
<proteinExistence type="predicted"/>
<dbReference type="PANTHER" id="PTHR43849">
    <property type="entry name" value="BLL3936 PROTEIN"/>
    <property type="match status" value="1"/>
</dbReference>
<feature type="transmembrane region" description="Helical" evidence="1">
    <location>
        <begin position="512"/>
        <end position="534"/>
    </location>
</feature>
<feature type="transmembrane region" description="Helical" evidence="1">
    <location>
        <begin position="361"/>
        <end position="381"/>
    </location>
</feature>
<dbReference type="Proteomes" id="UP000199017">
    <property type="component" value="Unassembled WGS sequence"/>
</dbReference>
<feature type="transmembrane region" description="Helical" evidence="1">
    <location>
        <begin position="285"/>
        <end position="310"/>
    </location>
</feature>
<feature type="transmembrane region" description="Helical" evidence="1">
    <location>
        <begin position="465"/>
        <end position="491"/>
    </location>
</feature>
<dbReference type="PANTHER" id="PTHR43849:SF2">
    <property type="entry name" value="BLL3936 PROTEIN"/>
    <property type="match status" value="1"/>
</dbReference>
<evidence type="ECO:0000313" key="4">
    <source>
        <dbReference type="Proteomes" id="UP000199017"/>
    </source>
</evidence>
<feature type="transmembrane region" description="Helical" evidence="1">
    <location>
        <begin position="68"/>
        <end position="86"/>
    </location>
</feature>
<dbReference type="InterPro" id="IPR010656">
    <property type="entry name" value="DctM"/>
</dbReference>
<dbReference type="AlphaFoldDB" id="A0A1G8KZT6"/>
<keyword evidence="1" id="KW-0472">Membrane</keyword>
<feature type="transmembrane region" description="Helical" evidence="1">
    <location>
        <begin position="121"/>
        <end position="144"/>
    </location>
</feature>
<dbReference type="RefSeq" id="WP_091585955.1">
    <property type="nucleotide sequence ID" value="NZ_FNDU01000008.1"/>
</dbReference>
<keyword evidence="4" id="KW-1185">Reference proteome</keyword>
<protein>
    <submittedName>
        <fullName evidence="3">TRAP transporter, 4TM/12TM fusion protein</fullName>
    </submittedName>
</protein>
<feature type="transmembrane region" description="Helical" evidence="1">
    <location>
        <begin position="98"/>
        <end position="115"/>
    </location>
</feature>
<evidence type="ECO:0000256" key="1">
    <source>
        <dbReference type="SAM" id="Phobius"/>
    </source>
</evidence>
<dbReference type="STRING" id="930129.SAMN05216352_10890"/>